<dbReference type="Pfam" id="PF09900">
    <property type="entry name" value="DUF2127"/>
    <property type="match status" value="1"/>
</dbReference>
<keyword evidence="1" id="KW-0812">Transmembrane</keyword>
<dbReference type="Proteomes" id="UP000541636">
    <property type="component" value="Unassembled WGS sequence"/>
</dbReference>
<dbReference type="InterPro" id="IPR021125">
    <property type="entry name" value="DUF2127"/>
</dbReference>
<keyword evidence="1" id="KW-0472">Membrane</keyword>
<dbReference type="RefSeq" id="WP_113065430.1">
    <property type="nucleotide sequence ID" value="NZ_JAAZQD010000006.1"/>
</dbReference>
<protein>
    <submittedName>
        <fullName evidence="2">DUF2127 domain-containing protein</fullName>
    </submittedName>
</protein>
<accession>A0A846ZQ51</accession>
<sequence>MDNPPKRSTFVTVVAWIFIILAGFATLIGTLQNILFATLMKGPAFDQAMHDMPHTSPVMQAIWSHFQLIAVVMLILAVMNLIASIGLLKRRNWARLLFIGLLGVGIAWQLAGMVLQHFAMASMQTQFADVPNMPDMHAFMTGIYAFAILQGLAISGVFIWIILRLISPRIRAEFAS</sequence>
<gene>
    <name evidence="2" type="ORF">HF690_14345</name>
</gene>
<reference evidence="2 3" key="1">
    <citation type="journal article" date="2017" name="Int. J. Syst. Evol. Microbiol.">
        <title>Oleiagrimonas citrea sp. nov., a marine bacterium isolated from tidal flat sediment and emended description of the genus Oleiagrimonas Fang et al. 2015 and Oleiagrimonas soli.</title>
        <authorList>
            <person name="Yang S.H."/>
            <person name="Seo H.S."/>
            <person name="Seong C.N."/>
            <person name="Kwon K.K."/>
        </authorList>
    </citation>
    <scope>NUCLEOTIDE SEQUENCE [LARGE SCALE GENOMIC DNA]</scope>
    <source>
        <strain evidence="2 3">MEBiC09124</strain>
    </source>
</reference>
<evidence type="ECO:0000313" key="2">
    <source>
        <dbReference type="EMBL" id="NKZ40136.1"/>
    </source>
</evidence>
<name>A0A846ZQ51_9GAMM</name>
<feature type="transmembrane region" description="Helical" evidence="1">
    <location>
        <begin position="96"/>
        <end position="119"/>
    </location>
</feature>
<keyword evidence="1" id="KW-1133">Transmembrane helix</keyword>
<evidence type="ECO:0000256" key="1">
    <source>
        <dbReference type="SAM" id="Phobius"/>
    </source>
</evidence>
<proteinExistence type="predicted"/>
<feature type="transmembrane region" description="Helical" evidence="1">
    <location>
        <begin position="139"/>
        <end position="163"/>
    </location>
</feature>
<dbReference type="AlphaFoldDB" id="A0A846ZQ51"/>
<feature type="transmembrane region" description="Helical" evidence="1">
    <location>
        <begin position="12"/>
        <end position="40"/>
    </location>
</feature>
<dbReference type="EMBL" id="JAAZQD010000006">
    <property type="protein sequence ID" value="NKZ40136.1"/>
    <property type="molecule type" value="Genomic_DNA"/>
</dbReference>
<evidence type="ECO:0000313" key="3">
    <source>
        <dbReference type="Proteomes" id="UP000541636"/>
    </source>
</evidence>
<feature type="transmembrane region" description="Helical" evidence="1">
    <location>
        <begin position="60"/>
        <end position="84"/>
    </location>
</feature>
<organism evidence="2 3">
    <name type="scientific">Oleiagrimonas citrea</name>
    <dbReference type="NCBI Taxonomy" id="1665687"/>
    <lineage>
        <taxon>Bacteria</taxon>
        <taxon>Pseudomonadati</taxon>
        <taxon>Pseudomonadota</taxon>
        <taxon>Gammaproteobacteria</taxon>
        <taxon>Lysobacterales</taxon>
        <taxon>Rhodanobacteraceae</taxon>
        <taxon>Oleiagrimonas</taxon>
    </lineage>
</organism>
<keyword evidence="3" id="KW-1185">Reference proteome</keyword>
<comment type="caution">
    <text evidence="2">The sequence shown here is derived from an EMBL/GenBank/DDBJ whole genome shotgun (WGS) entry which is preliminary data.</text>
</comment>